<accession>A0A1Q9E3X3</accession>
<dbReference type="OrthoDB" id="407906at2759"/>
<reference evidence="1 2" key="1">
    <citation type="submission" date="2016-02" db="EMBL/GenBank/DDBJ databases">
        <title>Genome analysis of coral dinoflagellate symbionts highlights evolutionary adaptations to a symbiotic lifestyle.</title>
        <authorList>
            <person name="Aranda M."/>
            <person name="Li Y."/>
            <person name="Liew Y.J."/>
            <person name="Baumgarten S."/>
            <person name="Simakov O."/>
            <person name="Wilson M."/>
            <person name="Piel J."/>
            <person name="Ashoor H."/>
            <person name="Bougouffa S."/>
            <person name="Bajic V.B."/>
            <person name="Ryu T."/>
            <person name="Ravasi T."/>
            <person name="Bayer T."/>
            <person name="Micklem G."/>
            <person name="Kim H."/>
            <person name="Bhak J."/>
            <person name="Lajeunesse T.C."/>
            <person name="Voolstra C.R."/>
        </authorList>
    </citation>
    <scope>NUCLEOTIDE SEQUENCE [LARGE SCALE GENOMIC DNA]</scope>
    <source>
        <strain evidence="1 2">CCMP2467</strain>
    </source>
</reference>
<keyword evidence="2" id="KW-1185">Reference proteome</keyword>
<dbReference type="AlphaFoldDB" id="A0A1Q9E3X3"/>
<name>A0A1Q9E3X3_SYMMI</name>
<dbReference type="EMBL" id="LSRX01000272">
    <property type="protein sequence ID" value="OLQ02111.1"/>
    <property type="molecule type" value="Genomic_DNA"/>
</dbReference>
<organism evidence="1 2">
    <name type="scientific">Symbiodinium microadriaticum</name>
    <name type="common">Dinoflagellate</name>
    <name type="synonym">Zooxanthella microadriatica</name>
    <dbReference type="NCBI Taxonomy" id="2951"/>
    <lineage>
        <taxon>Eukaryota</taxon>
        <taxon>Sar</taxon>
        <taxon>Alveolata</taxon>
        <taxon>Dinophyceae</taxon>
        <taxon>Suessiales</taxon>
        <taxon>Symbiodiniaceae</taxon>
        <taxon>Symbiodinium</taxon>
    </lineage>
</organism>
<gene>
    <name evidence="1" type="ORF">AK812_SmicGene15042</name>
</gene>
<dbReference type="Proteomes" id="UP000186817">
    <property type="component" value="Unassembled WGS sequence"/>
</dbReference>
<sequence length="365" mass="41366">MLPFLSSHAIARFLSLLYPAISLAWRRNGDEEAIQMQLLQHKFVLEDVAGWSLEEAQPLDWIHFPKTGSSFVNAIVHLNGACPSLANLALNEDTVGSGTCWLSYWLEHKCPYVCNADKYTCPQPFHAHLPVTNYSAQRGHLVGMFRDPNQRILSGYHDDDNNFASYTEELFTRDLGVECRGQSEFVKSLPKRPLSEFAEMWKGGMTYQLVTEHPTTVTLDPRRLQVTRRDATEAARRVRDGFAFVGLTEEWALSICLFHKMFGGACNAFEFLDTRPSFDGKSAEQDYDDSELQGWYDDIDDVVYAAAAEVFHQNLFLFNVSQETCQECYSKRSLRLKGPLAQTAIYDESCGYWAGMFVEAGVLVD</sequence>
<evidence type="ECO:0000313" key="2">
    <source>
        <dbReference type="Proteomes" id="UP000186817"/>
    </source>
</evidence>
<evidence type="ECO:0000313" key="1">
    <source>
        <dbReference type="EMBL" id="OLQ02111.1"/>
    </source>
</evidence>
<protein>
    <submittedName>
        <fullName evidence="1">Uncharacterized protein</fullName>
    </submittedName>
</protein>
<dbReference type="InterPro" id="IPR027417">
    <property type="entry name" value="P-loop_NTPase"/>
</dbReference>
<comment type="caution">
    <text evidence="1">The sequence shown here is derived from an EMBL/GenBank/DDBJ whole genome shotgun (WGS) entry which is preliminary data.</text>
</comment>
<proteinExistence type="predicted"/>
<dbReference type="Gene3D" id="3.40.50.300">
    <property type="entry name" value="P-loop containing nucleotide triphosphate hydrolases"/>
    <property type="match status" value="1"/>
</dbReference>